<reference evidence="1 2" key="1">
    <citation type="submission" date="2023-09" db="EMBL/GenBank/DDBJ databases">
        <title>Xinfangfangia sedmenti sp. nov., isolated the sedment.</title>
        <authorList>
            <person name="Xu L."/>
        </authorList>
    </citation>
    <scope>NUCLEOTIDE SEQUENCE [LARGE SCALE GENOMIC DNA]</scope>
    <source>
        <strain evidence="1 2">LG-4</strain>
    </source>
</reference>
<dbReference type="Proteomes" id="UP001247754">
    <property type="component" value="Unassembled WGS sequence"/>
</dbReference>
<evidence type="ECO:0000313" key="2">
    <source>
        <dbReference type="Proteomes" id="UP001247754"/>
    </source>
</evidence>
<accession>A0ABU1F2T5</accession>
<name>A0ABU1F2T5_9RHOB</name>
<keyword evidence="2" id="KW-1185">Reference proteome</keyword>
<proteinExistence type="predicted"/>
<comment type="caution">
    <text evidence="1">The sequence shown here is derived from an EMBL/GenBank/DDBJ whole genome shotgun (WGS) entry which is preliminary data.</text>
</comment>
<evidence type="ECO:0000313" key="1">
    <source>
        <dbReference type="EMBL" id="MDR5651175.1"/>
    </source>
</evidence>
<protein>
    <submittedName>
        <fullName evidence="1">Uncharacterized protein</fullName>
    </submittedName>
</protein>
<dbReference type="RefSeq" id="WP_310455238.1">
    <property type="nucleotide sequence ID" value="NZ_JAVKPH010000001.1"/>
</dbReference>
<gene>
    <name evidence="1" type="ORF">RGD00_01035</name>
</gene>
<dbReference type="EMBL" id="JAVKPH010000001">
    <property type="protein sequence ID" value="MDR5651175.1"/>
    <property type="molecule type" value="Genomic_DNA"/>
</dbReference>
<organism evidence="1 2">
    <name type="scientific">Ruixingdingia sedimenti</name>
    <dbReference type="NCBI Taxonomy" id="3073604"/>
    <lineage>
        <taxon>Bacteria</taxon>
        <taxon>Pseudomonadati</taxon>
        <taxon>Pseudomonadota</taxon>
        <taxon>Alphaproteobacteria</taxon>
        <taxon>Rhodobacterales</taxon>
        <taxon>Paracoccaceae</taxon>
        <taxon>Ruixingdingia</taxon>
    </lineage>
</organism>
<sequence>MIAVTPAALTGTPVTMDARCAMFMVSLIDRRTGATHRVNGAPLRLFSADPEATAGALLRNRDPRHWETRVARLHSGGVQ</sequence>